<accession>A0AAV4T4E0</accession>
<protein>
    <submittedName>
        <fullName evidence="1">Uncharacterized protein</fullName>
    </submittedName>
</protein>
<evidence type="ECO:0000313" key="1">
    <source>
        <dbReference type="EMBL" id="GIY40121.1"/>
    </source>
</evidence>
<evidence type="ECO:0000313" key="2">
    <source>
        <dbReference type="Proteomes" id="UP001054945"/>
    </source>
</evidence>
<proteinExistence type="predicted"/>
<dbReference type="Proteomes" id="UP001054945">
    <property type="component" value="Unassembled WGS sequence"/>
</dbReference>
<gene>
    <name evidence="1" type="ORF">CEXT_334571</name>
</gene>
<keyword evidence="2" id="KW-1185">Reference proteome</keyword>
<sequence length="80" mass="9473">MKEFCCRCLLFIVTDVERFLSRKQENRRERKEQQHKRASGEQSRYLIVDLQKIPLLKFPGCQSHVTAFRIMDPGSPTLHP</sequence>
<organism evidence="1 2">
    <name type="scientific">Caerostris extrusa</name>
    <name type="common">Bark spider</name>
    <name type="synonym">Caerostris bankana</name>
    <dbReference type="NCBI Taxonomy" id="172846"/>
    <lineage>
        <taxon>Eukaryota</taxon>
        <taxon>Metazoa</taxon>
        <taxon>Ecdysozoa</taxon>
        <taxon>Arthropoda</taxon>
        <taxon>Chelicerata</taxon>
        <taxon>Arachnida</taxon>
        <taxon>Araneae</taxon>
        <taxon>Araneomorphae</taxon>
        <taxon>Entelegynae</taxon>
        <taxon>Araneoidea</taxon>
        <taxon>Araneidae</taxon>
        <taxon>Caerostris</taxon>
    </lineage>
</organism>
<name>A0AAV4T4E0_CAEEX</name>
<dbReference type="EMBL" id="BPLR01010562">
    <property type="protein sequence ID" value="GIY40121.1"/>
    <property type="molecule type" value="Genomic_DNA"/>
</dbReference>
<comment type="caution">
    <text evidence="1">The sequence shown here is derived from an EMBL/GenBank/DDBJ whole genome shotgun (WGS) entry which is preliminary data.</text>
</comment>
<reference evidence="1 2" key="1">
    <citation type="submission" date="2021-06" db="EMBL/GenBank/DDBJ databases">
        <title>Caerostris extrusa draft genome.</title>
        <authorList>
            <person name="Kono N."/>
            <person name="Arakawa K."/>
        </authorList>
    </citation>
    <scope>NUCLEOTIDE SEQUENCE [LARGE SCALE GENOMIC DNA]</scope>
</reference>
<dbReference type="AlphaFoldDB" id="A0AAV4T4E0"/>